<protein>
    <recommendedName>
        <fullName evidence="3">Ketoreductase (KR) domain-containing protein</fullName>
    </recommendedName>
</protein>
<dbReference type="Gene3D" id="3.40.50.720">
    <property type="entry name" value="NAD(P)-binding Rossmann-like Domain"/>
    <property type="match status" value="1"/>
</dbReference>
<dbReference type="eggNOG" id="KOG1202">
    <property type="taxonomic scope" value="Eukaryota"/>
</dbReference>
<evidence type="ECO:0000313" key="5">
    <source>
        <dbReference type="Proteomes" id="UP000007174"/>
    </source>
</evidence>
<dbReference type="SUPFAM" id="SSF51735">
    <property type="entry name" value="NAD(P)-binding Rossmann-fold domains"/>
    <property type="match status" value="1"/>
</dbReference>
<keyword evidence="1" id="KW-0596">Phosphopantetheine</keyword>
<gene>
    <name evidence="4" type="ORF">CH063_09989</name>
</gene>
<accession>H1VFP9</accession>
<dbReference type="GO" id="GO:0044550">
    <property type="term" value="P:secondary metabolite biosynthetic process"/>
    <property type="evidence" value="ECO:0007669"/>
    <property type="project" value="TreeGrafter"/>
</dbReference>
<dbReference type="InterPro" id="IPR013968">
    <property type="entry name" value="PKS_KR"/>
</dbReference>
<name>H1VFP9_COLHI</name>
<dbReference type="Pfam" id="PF08659">
    <property type="entry name" value="KR"/>
    <property type="match status" value="1"/>
</dbReference>
<keyword evidence="2" id="KW-0597">Phosphoprotein</keyword>
<dbReference type="InterPro" id="IPR050091">
    <property type="entry name" value="PKS_NRPS_Biosynth_Enz"/>
</dbReference>
<dbReference type="STRING" id="759273.H1VFP9"/>
<sequence length="241" mass="25943">MLPKDLDFFNCLSSVGGIVGSRGQGNYNAGNTYKDALMHNRRAHGLKDTSINVGVVLGIGITAERGEIPTYLESGAMIGVREKELLATVQAAMADELPVQSVVGLSTGGLPKQNGHDEPYWFEDGRFAHLRIYDTQSFAVVNEYTTAELQAALAAATSLAKPSELVCGALMRKLAKAMLTEIEDLDSSRPDVKSDVSVSDILSNVPVSQLAEIIAAKSQLVSASVRNVENTKDLWKNVGYW</sequence>
<organism evidence="4 5">
    <name type="scientific">Colletotrichum higginsianum (strain IMI 349063)</name>
    <name type="common">Crucifer anthracnose fungus</name>
    <dbReference type="NCBI Taxonomy" id="759273"/>
    <lineage>
        <taxon>Eukaryota</taxon>
        <taxon>Fungi</taxon>
        <taxon>Dikarya</taxon>
        <taxon>Ascomycota</taxon>
        <taxon>Pezizomycotina</taxon>
        <taxon>Sordariomycetes</taxon>
        <taxon>Hypocreomycetidae</taxon>
        <taxon>Glomerellales</taxon>
        <taxon>Glomerellaceae</taxon>
        <taxon>Colletotrichum</taxon>
        <taxon>Colletotrichum destructivum species complex</taxon>
    </lineage>
</organism>
<dbReference type="EMBL" id="CACQ02003287">
    <property type="protein sequence ID" value="CCF39052.1"/>
    <property type="molecule type" value="Genomic_DNA"/>
</dbReference>
<dbReference type="HOGENOM" id="CLU_000022_38_1_1"/>
<dbReference type="GO" id="GO:0004312">
    <property type="term" value="F:fatty acid synthase activity"/>
    <property type="evidence" value="ECO:0007669"/>
    <property type="project" value="TreeGrafter"/>
</dbReference>
<dbReference type="AlphaFoldDB" id="H1VFP9"/>
<dbReference type="PANTHER" id="PTHR43775:SF37">
    <property type="entry name" value="SI:DKEY-61P9.11"/>
    <property type="match status" value="1"/>
</dbReference>
<dbReference type="Proteomes" id="UP000007174">
    <property type="component" value="Unassembled WGS sequence"/>
</dbReference>
<dbReference type="VEuPathDB" id="FungiDB:CH63R_10694"/>
<reference evidence="5" key="1">
    <citation type="journal article" date="2012" name="Nat. Genet.">
        <title>Lifestyle transitions in plant pathogenic Colletotrichum fungi deciphered by genome and transcriptome analyses.</title>
        <authorList>
            <person name="O'Connell R.J."/>
            <person name="Thon M.R."/>
            <person name="Hacquard S."/>
            <person name="Amyotte S.G."/>
            <person name="Kleemann J."/>
            <person name="Torres M.F."/>
            <person name="Damm U."/>
            <person name="Buiate E.A."/>
            <person name="Epstein L."/>
            <person name="Alkan N."/>
            <person name="Altmueller J."/>
            <person name="Alvarado-Balderrama L."/>
            <person name="Bauser C.A."/>
            <person name="Becker C."/>
            <person name="Birren B.W."/>
            <person name="Chen Z."/>
            <person name="Choi J."/>
            <person name="Crouch J.A."/>
            <person name="Duvick J.P."/>
            <person name="Farman M.A."/>
            <person name="Gan P."/>
            <person name="Heiman D."/>
            <person name="Henrissat B."/>
            <person name="Howard R.J."/>
            <person name="Kabbage M."/>
            <person name="Koch C."/>
            <person name="Kracher B."/>
            <person name="Kubo Y."/>
            <person name="Law A.D."/>
            <person name="Lebrun M.-H."/>
            <person name="Lee Y.-H."/>
            <person name="Miyara I."/>
            <person name="Moore N."/>
            <person name="Neumann U."/>
            <person name="Nordstroem K."/>
            <person name="Panaccione D.G."/>
            <person name="Panstruga R."/>
            <person name="Place M."/>
            <person name="Proctor R.H."/>
            <person name="Prusky D."/>
            <person name="Rech G."/>
            <person name="Reinhardt R."/>
            <person name="Rollins J.A."/>
            <person name="Rounsley S."/>
            <person name="Schardl C.L."/>
            <person name="Schwartz D.C."/>
            <person name="Shenoy N."/>
            <person name="Shirasu K."/>
            <person name="Sikhakolli U.R."/>
            <person name="Stueber K."/>
            <person name="Sukno S.A."/>
            <person name="Sweigard J.A."/>
            <person name="Takano Y."/>
            <person name="Takahara H."/>
            <person name="Trail F."/>
            <person name="van der Does H.C."/>
            <person name="Voll L.M."/>
            <person name="Will I."/>
            <person name="Young S."/>
            <person name="Zeng Q."/>
            <person name="Zhang J."/>
            <person name="Zhou S."/>
            <person name="Dickman M.B."/>
            <person name="Schulze-Lefert P."/>
            <person name="Ver Loren van Themaat E."/>
            <person name="Ma L.-J."/>
            <person name="Vaillancourt L.J."/>
        </authorList>
    </citation>
    <scope>NUCLEOTIDE SEQUENCE [LARGE SCALE GENOMIC DNA]</scope>
    <source>
        <strain evidence="5">IMI 349063</strain>
    </source>
</reference>
<dbReference type="GO" id="GO:0006633">
    <property type="term" value="P:fatty acid biosynthetic process"/>
    <property type="evidence" value="ECO:0007669"/>
    <property type="project" value="TreeGrafter"/>
</dbReference>
<proteinExistence type="predicted"/>
<dbReference type="PANTHER" id="PTHR43775">
    <property type="entry name" value="FATTY ACID SYNTHASE"/>
    <property type="match status" value="1"/>
</dbReference>
<dbReference type="InterPro" id="IPR036291">
    <property type="entry name" value="NAD(P)-bd_dom_sf"/>
</dbReference>
<feature type="domain" description="Ketoreductase (KR)" evidence="3">
    <location>
        <begin position="4"/>
        <end position="56"/>
    </location>
</feature>
<evidence type="ECO:0000313" key="4">
    <source>
        <dbReference type="EMBL" id="CCF39052.1"/>
    </source>
</evidence>
<evidence type="ECO:0000259" key="3">
    <source>
        <dbReference type="Pfam" id="PF08659"/>
    </source>
</evidence>
<evidence type="ECO:0000256" key="2">
    <source>
        <dbReference type="ARBA" id="ARBA00022553"/>
    </source>
</evidence>
<evidence type="ECO:0000256" key="1">
    <source>
        <dbReference type="ARBA" id="ARBA00022450"/>
    </source>
</evidence>